<dbReference type="Proteomes" id="UP001629214">
    <property type="component" value="Unassembled WGS sequence"/>
</dbReference>
<sequence length="299" mass="33026">MSDKINFDEIKEARTLPSPTGVALNVMRMCRSDNVSLPDLSTQIQADPVLAGRLIQIANASRRPRTRPIVAVSTEVLLLIGVQAVRQVALSVSLINSYQNGACHSFDYNQFWSRSLAMACVAQAIGERQPIAPAAELFTCGLLAGIGRLGLAAVRPDAYGDLLEKNSSATVGELMVLERDRFGYDRVQLSAAMMDDWKIPSLFVDAVRFYKKPVLSGWDESNRRQRLARLLNLSAFIADIDVATDDEKQASMPSLFEKSEALGLDIEEVTQAMKDASKEWIGWREAQRFSQRSLQSLSG</sequence>
<keyword evidence="3" id="KW-1185">Reference proteome</keyword>
<dbReference type="Pfam" id="PF08668">
    <property type="entry name" value="HDOD"/>
    <property type="match status" value="1"/>
</dbReference>
<dbReference type="PROSITE" id="PS51833">
    <property type="entry name" value="HDOD"/>
    <property type="match status" value="1"/>
</dbReference>
<gene>
    <name evidence="2" type="ORF">PQR63_16490</name>
</gene>
<feature type="domain" description="HDOD" evidence="1">
    <location>
        <begin position="16"/>
        <end position="213"/>
    </location>
</feature>
<dbReference type="PANTHER" id="PTHR33525">
    <property type="match status" value="1"/>
</dbReference>
<accession>A0ABW8ZAD5</accession>
<evidence type="ECO:0000259" key="1">
    <source>
        <dbReference type="PROSITE" id="PS51833"/>
    </source>
</evidence>
<proteinExistence type="predicted"/>
<dbReference type="EMBL" id="JAQQFR010000010">
    <property type="protein sequence ID" value="MFL9880001.1"/>
    <property type="molecule type" value="Genomic_DNA"/>
</dbReference>
<dbReference type="RefSeq" id="WP_408169082.1">
    <property type="nucleotide sequence ID" value="NZ_JAQQFR010000010.1"/>
</dbReference>
<reference evidence="2 3" key="1">
    <citation type="journal article" date="2024" name="Chem. Sci.">
        <title>Discovery of megapolipeptins by genome mining of a Burkholderiales bacteria collection.</title>
        <authorList>
            <person name="Paulo B.S."/>
            <person name="Recchia M.J.J."/>
            <person name="Lee S."/>
            <person name="Fergusson C.H."/>
            <person name="Romanowski S.B."/>
            <person name="Hernandez A."/>
            <person name="Krull N."/>
            <person name="Liu D.Y."/>
            <person name="Cavanagh H."/>
            <person name="Bos A."/>
            <person name="Gray C.A."/>
            <person name="Murphy B.T."/>
            <person name="Linington R.G."/>
            <person name="Eustaquio A.S."/>
        </authorList>
    </citation>
    <scope>NUCLEOTIDE SEQUENCE [LARGE SCALE GENOMIC DNA]</scope>
    <source>
        <strain evidence="2 3">RL21-008-BIB-B</strain>
    </source>
</reference>
<dbReference type="PANTHER" id="PTHR33525:SF3">
    <property type="entry name" value="RIBONUCLEASE Y"/>
    <property type="match status" value="1"/>
</dbReference>
<name>A0ABW8ZAD5_9BURK</name>
<evidence type="ECO:0000313" key="2">
    <source>
        <dbReference type="EMBL" id="MFL9880001.1"/>
    </source>
</evidence>
<comment type="caution">
    <text evidence="2">The sequence shown here is derived from an EMBL/GenBank/DDBJ whole genome shotgun (WGS) entry which is preliminary data.</text>
</comment>
<dbReference type="InterPro" id="IPR052340">
    <property type="entry name" value="RNase_Y/CdgJ"/>
</dbReference>
<dbReference type="SUPFAM" id="SSF109604">
    <property type="entry name" value="HD-domain/PDEase-like"/>
    <property type="match status" value="1"/>
</dbReference>
<protein>
    <submittedName>
        <fullName evidence="2">HDOD domain-containing protein</fullName>
    </submittedName>
</protein>
<organism evidence="2 3">
    <name type="scientific">Herbaspirillum rhizosphaerae</name>
    <dbReference type="NCBI Taxonomy" id="346179"/>
    <lineage>
        <taxon>Bacteria</taxon>
        <taxon>Pseudomonadati</taxon>
        <taxon>Pseudomonadota</taxon>
        <taxon>Betaproteobacteria</taxon>
        <taxon>Burkholderiales</taxon>
        <taxon>Oxalobacteraceae</taxon>
        <taxon>Herbaspirillum</taxon>
    </lineage>
</organism>
<evidence type="ECO:0000313" key="3">
    <source>
        <dbReference type="Proteomes" id="UP001629214"/>
    </source>
</evidence>
<dbReference type="Gene3D" id="1.10.3210.10">
    <property type="entry name" value="Hypothetical protein af1432"/>
    <property type="match status" value="1"/>
</dbReference>
<dbReference type="InterPro" id="IPR013976">
    <property type="entry name" value="HDOD"/>
</dbReference>